<protein>
    <submittedName>
        <fullName evidence="1">YciI family protein</fullName>
    </submittedName>
</protein>
<dbReference type="EMBL" id="CP150484">
    <property type="protein sequence ID" value="WYW16644.1"/>
    <property type="molecule type" value="Genomic_DNA"/>
</dbReference>
<dbReference type="Proteomes" id="UP001456344">
    <property type="component" value="Chromosome"/>
</dbReference>
<sequence length="126" mass="13578">MPKFVGLMTFPQNSEPVGERPAENGIERYFAWQEELRSSGKLVAAAGLDPESRVVRGGTITGGPFTEASEIVAGYLVVEAADLDEAAKLFETHPIAVDGVGMFVVSEIALELDTPREEHLSRFGLS</sequence>
<evidence type="ECO:0000313" key="2">
    <source>
        <dbReference type="Proteomes" id="UP001456344"/>
    </source>
</evidence>
<gene>
    <name evidence="1" type="ORF">LCL61_13900</name>
</gene>
<organism evidence="1 2">
    <name type="scientific">Amycolatopsis coloradensis</name>
    <dbReference type="NCBI Taxonomy" id="76021"/>
    <lineage>
        <taxon>Bacteria</taxon>
        <taxon>Bacillati</taxon>
        <taxon>Actinomycetota</taxon>
        <taxon>Actinomycetes</taxon>
        <taxon>Pseudonocardiales</taxon>
        <taxon>Pseudonocardiaceae</taxon>
        <taxon>Amycolatopsis</taxon>
    </lineage>
</organism>
<accession>A0ACD5BBP7</accession>
<evidence type="ECO:0000313" key="1">
    <source>
        <dbReference type="EMBL" id="WYW16644.1"/>
    </source>
</evidence>
<proteinExistence type="predicted"/>
<keyword evidence="2" id="KW-1185">Reference proteome</keyword>
<reference evidence="1" key="1">
    <citation type="submission" date="2023-10" db="EMBL/GenBank/DDBJ databases">
        <title>Whole genome sequencing of actinobacterial strain Amycolatopsis sp. (BCA-696) identifies the underlying plant growth-promoting genes.</title>
        <authorList>
            <person name="Gandham P."/>
            <person name="Vadla N."/>
            <person name="Saji A."/>
            <person name="Srinivas V."/>
            <person name="Ruperao P."/>
            <person name="Selvanayagam S."/>
            <person name="Saxena R.K."/>
            <person name="Rathore A."/>
            <person name="Gopalakrishnan S."/>
            <person name="Thakur V."/>
        </authorList>
    </citation>
    <scope>NUCLEOTIDE SEQUENCE</scope>
    <source>
        <strain evidence="1">BCA-696</strain>
    </source>
</reference>
<name>A0ACD5BBP7_9PSEU</name>